<protein>
    <submittedName>
        <fullName evidence="1">Uncharacterized protein</fullName>
    </submittedName>
</protein>
<proteinExistence type="predicted"/>
<gene>
    <name evidence="1" type="ORF">H8706_09075</name>
</gene>
<dbReference type="RefSeq" id="WP_262432384.1">
    <property type="nucleotide sequence ID" value="NZ_JACRTE010000012.1"/>
</dbReference>
<evidence type="ECO:0000313" key="2">
    <source>
        <dbReference type="Proteomes" id="UP000647416"/>
    </source>
</evidence>
<dbReference type="EMBL" id="JACRTE010000012">
    <property type="protein sequence ID" value="MBC8597017.1"/>
    <property type="molecule type" value="Genomic_DNA"/>
</dbReference>
<keyword evidence="2" id="KW-1185">Reference proteome</keyword>
<dbReference type="AlphaFoldDB" id="A0A926FD33"/>
<reference evidence="1" key="1">
    <citation type="submission" date="2020-08" db="EMBL/GenBank/DDBJ databases">
        <title>Genome public.</title>
        <authorList>
            <person name="Liu C."/>
            <person name="Sun Q."/>
        </authorList>
    </citation>
    <scope>NUCLEOTIDE SEQUENCE</scope>
    <source>
        <strain evidence="1">NSJ-50</strain>
    </source>
</reference>
<comment type="caution">
    <text evidence="1">The sequence shown here is derived from an EMBL/GenBank/DDBJ whole genome shotgun (WGS) entry which is preliminary data.</text>
</comment>
<dbReference type="Proteomes" id="UP000647416">
    <property type="component" value="Unassembled WGS sequence"/>
</dbReference>
<evidence type="ECO:0000313" key="1">
    <source>
        <dbReference type="EMBL" id="MBC8597017.1"/>
    </source>
</evidence>
<name>A0A926FD33_9FIRM</name>
<accession>A0A926FD33</accession>
<organism evidence="1 2">
    <name type="scientific">Qingrenia yutianensis</name>
    <dbReference type="NCBI Taxonomy" id="2763676"/>
    <lineage>
        <taxon>Bacteria</taxon>
        <taxon>Bacillati</taxon>
        <taxon>Bacillota</taxon>
        <taxon>Clostridia</taxon>
        <taxon>Eubacteriales</taxon>
        <taxon>Oscillospiraceae</taxon>
        <taxon>Qingrenia</taxon>
    </lineage>
</organism>
<sequence length="71" mass="8395">MAENYIPFTKEMKKDYTILIPNMLPTHFKLIMSVLKTYGYKTELLETSLPIRSVLRWSARTAYAMTFRAKM</sequence>